<feature type="transmembrane region" description="Helical" evidence="1">
    <location>
        <begin position="165"/>
        <end position="183"/>
    </location>
</feature>
<dbReference type="Proteomes" id="UP000188603">
    <property type="component" value="Chromosome"/>
</dbReference>
<feature type="transmembrane region" description="Helical" evidence="1">
    <location>
        <begin position="37"/>
        <end position="58"/>
    </location>
</feature>
<dbReference type="Pfam" id="PF07670">
    <property type="entry name" value="Gate"/>
    <property type="match status" value="1"/>
</dbReference>
<feature type="transmembrane region" description="Helical" evidence="1">
    <location>
        <begin position="88"/>
        <end position="107"/>
    </location>
</feature>
<evidence type="ECO:0000256" key="1">
    <source>
        <dbReference type="SAM" id="Phobius"/>
    </source>
</evidence>
<feature type="domain" description="Nucleoside transporter/FeoB GTPase Gate" evidence="2">
    <location>
        <begin position="42"/>
        <end position="150"/>
    </location>
</feature>
<feature type="transmembrane region" description="Helical" evidence="1">
    <location>
        <begin position="128"/>
        <end position="153"/>
    </location>
</feature>
<protein>
    <submittedName>
        <fullName evidence="3">Nucleoside recognition protein</fullName>
    </submittedName>
</protein>
<dbReference type="AlphaFoldDB" id="A0A1U9K9G7"/>
<dbReference type="InterPro" id="IPR011642">
    <property type="entry name" value="Gate_dom"/>
</dbReference>
<keyword evidence="4" id="KW-1185">Reference proteome</keyword>
<organism evidence="3 4">
    <name type="scientific">Novibacillus thermophilus</name>
    <dbReference type="NCBI Taxonomy" id="1471761"/>
    <lineage>
        <taxon>Bacteria</taxon>
        <taxon>Bacillati</taxon>
        <taxon>Bacillota</taxon>
        <taxon>Bacilli</taxon>
        <taxon>Bacillales</taxon>
        <taxon>Thermoactinomycetaceae</taxon>
        <taxon>Novibacillus</taxon>
    </lineage>
</organism>
<proteinExistence type="predicted"/>
<dbReference type="KEGG" id="ntr:B0W44_13585"/>
<keyword evidence="1" id="KW-1133">Transmembrane helix</keyword>
<keyword evidence="1" id="KW-0812">Transmembrane</keyword>
<dbReference type="EMBL" id="CP019699">
    <property type="protein sequence ID" value="AQS56633.1"/>
    <property type="molecule type" value="Genomic_DNA"/>
</dbReference>
<reference evidence="3 4" key="1">
    <citation type="journal article" date="2015" name="Int. J. Syst. Evol. Microbiol.">
        <title>Novibacillus thermophilus gen. nov., sp. nov., a Gram-staining-negative and moderately thermophilic member of the family Thermoactinomycetaceae.</title>
        <authorList>
            <person name="Yang G."/>
            <person name="Chen J."/>
            <person name="Zhou S."/>
        </authorList>
    </citation>
    <scope>NUCLEOTIDE SEQUENCE [LARGE SCALE GENOMIC DNA]</scope>
    <source>
        <strain evidence="3 4">SG-1</strain>
    </source>
</reference>
<name>A0A1U9K9G7_9BACL</name>
<keyword evidence="1" id="KW-0472">Membrane</keyword>
<sequence length="193" mass="20763">MIHYIWAFLIISGIVVAALQGNIEVIVPAAFRGAKEALLVCVGLVTVLAFWLGLMRIAEDAGLLKKLGRWIAPVIRLLFPDVPKDHPAIGYIVSNVSANLFGLGNAATPMGIKAMKALQDLNPDKQTASAAMCTLLAINTSGMTIIPTMILGIRMEYGSQNPTEIIGTTLFATCCATVAAVLLDKWFRSRHTR</sequence>
<dbReference type="STRING" id="1471761.B0W44_13585"/>
<evidence type="ECO:0000313" key="3">
    <source>
        <dbReference type="EMBL" id="AQS56633.1"/>
    </source>
</evidence>
<evidence type="ECO:0000313" key="4">
    <source>
        <dbReference type="Proteomes" id="UP000188603"/>
    </source>
</evidence>
<feature type="transmembrane region" description="Helical" evidence="1">
    <location>
        <begin position="6"/>
        <end position="25"/>
    </location>
</feature>
<accession>A0A1U9K9G7</accession>
<gene>
    <name evidence="3" type="ORF">B0W44_13585</name>
</gene>
<dbReference type="OrthoDB" id="9782481at2"/>
<evidence type="ECO:0000259" key="2">
    <source>
        <dbReference type="Pfam" id="PF07670"/>
    </source>
</evidence>